<reference evidence="3" key="1">
    <citation type="submission" date="2016-10" db="EMBL/GenBank/DDBJ databases">
        <authorList>
            <person name="de Groot N.N."/>
        </authorList>
    </citation>
    <scope>NUCLEOTIDE SEQUENCE [LARGE SCALE GENOMIC DNA]</scope>
    <source>
        <strain evidence="3">CDM_6</strain>
    </source>
</reference>
<gene>
    <name evidence="3" type="ORF">SAMN04488694_104269</name>
    <name evidence="2" type="ORF">SAMN05192552_100433</name>
</gene>
<name>A0A1G6LNL5_9EURY</name>
<dbReference type="GO" id="GO:0019825">
    <property type="term" value="F:oxygen binding"/>
    <property type="evidence" value="ECO:0007669"/>
    <property type="project" value="InterPro"/>
</dbReference>
<dbReference type="Pfam" id="PF11563">
    <property type="entry name" value="Protoglobin"/>
    <property type="match status" value="1"/>
</dbReference>
<dbReference type="Proteomes" id="UP000199320">
    <property type="component" value="Unassembled WGS sequence"/>
</dbReference>
<dbReference type="CDD" id="cd12124">
    <property type="entry name" value="Pgbs"/>
    <property type="match status" value="1"/>
</dbReference>
<evidence type="ECO:0000313" key="3">
    <source>
        <dbReference type="EMBL" id="SET21872.1"/>
    </source>
</evidence>
<protein>
    <submittedName>
        <fullName evidence="2">Protoglobin</fullName>
    </submittedName>
</protein>
<keyword evidence="4" id="KW-1185">Reference proteome</keyword>
<evidence type="ECO:0000313" key="2">
    <source>
        <dbReference type="EMBL" id="SDC44296.1"/>
    </source>
</evidence>
<feature type="domain" description="Globin-sensor" evidence="1">
    <location>
        <begin position="28"/>
        <end position="199"/>
    </location>
</feature>
<dbReference type="GO" id="GO:0020037">
    <property type="term" value="F:heme binding"/>
    <property type="evidence" value="ECO:0007669"/>
    <property type="project" value="InterPro"/>
</dbReference>
<evidence type="ECO:0000313" key="4">
    <source>
        <dbReference type="Proteomes" id="UP000199320"/>
    </source>
</evidence>
<dbReference type="Proteomes" id="UP000324021">
    <property type="component" value="Unassembled WGS sequence"/>
</dbReference>
<dbReference type="InterPro" id="IPR012292">
    <property type="entry name" value="Globin/Proto"/>
</dbReference>
<dbReference type="InterPro" id="IPR044398">
    <property type="entry name" value="Globin-sensor_dom"/>
</dbReference>
<dbReference type="EMBL" id="FOIC01000004">
    <property type="protein sequence ID" value="SET21872.1"/>
    <property type="molecule type" value="Genomic_DNA"/>
</dbReference>
<dbReference type="InterPro" id="IPR012102">
    <property type="entry name" value="Protoglobin"/>
</dbReference>
<evidence type="ECO:0000313" key="5">
    <source>
        <dbReference type="Proteomes" id="UP000324021"/>
    </source>
</evidence>
<evidence type="ECO:0000259" key="1">
    <source>
        <dbReference type="Pfam" id="PF11563"/>
    </source>
</evidence>
<organism evidence="2 5">
    <name type="scientific">Natrinema hispanicum</name>
    <dbReference type="NCBI Taxonomy" id="392421"/>
    <lineage>
        <taxon>Archaea</taxon>
        <taxon>Methanobacteriati</taxon>
        <taxon>Methanobacteriota</taxon>
        <taxon>Stenosarchaea group</taxon>
        <taxon>Halobacteria</taxon>
        <taxon>Halobacteriales</taxon>
        <taxon>Natrialbaceae</taxon>
        <taxon>Natrinema</taxon>
    </lineage>
</organism>
<dbReference type="AlphaFoldDB" id="A0A1G6LNL5"/>
<dbReference type="SUPFAM" id="SSF46458">
    <property type="entry name" value="Globin-like"/>
    <property type="match status" value="1"/>
</dbReference>
<dbReference type="InterPro" id="IPR009050">
    <property type="entry name" value="Globin-like_sf"/>
</dbReference>
<dbReference type="Gene3D" id="1.10.490.10">
    <property type="entry name" value="Globins"/>
    <property type="match status" value="1"/>
</dbReference>
<reference evidence="4 5" key="2">
    <citation type="submission" date="2016-10" db="EMBL/GenBank/DDBJ databases">
        <authorList>
            <person name="Varghese N."/>
            <person name="Submissions S."/>
        </authorList>
    </citation>
    <scope>NUCLEOTIDE SEQUENCE [LARGE SCALE GENOMIC DNA]</scope>
    <source>
        <strain evidence="2 5">CDM_1</strain>
        <strain evidence="4">CDM_6</strain>
    </source>
</reference>
<proteinExistence type="predicted"/>
<sequence length="201" mass="23720">MVANPMSSDKIPGYTYGTAEIPDAPISMDEFERLQQTVLFDEDDEEYLQMAGDVLEDQIDDVLDVWYGFVADHDFLVYYFANGEGNPDEEYLDRVRERFGQWIRDTCETPYDEDWLNYQFEIGRRHTREKKNEVDDADAVDHIDMRYLVAFIYPITATIREFLADSDHSDADVDAMYHAWFKSIVLQVTLWSYPYVPDENW</sequence>
<dbReference type="EMBL" id="FMZP01000004">
    <property type="protein sequence ID" value="SDC44296.1"/>
    <property type="molecule type" value="Genomic_DNA"/>
</dbReference>
<accession>A0A1G6LNL5</accession>
<dbReference type="STRING" id="392421.SAMN04488694_104269"/>